<evidence type="ECO:0000256" key="1">
    <source>
        <dbReference type="SAM" id="MobiDB-lite"/>
    </source>
</evidence>
<accession>A0A8H8DF03</accession>
<evidence type="ECO:0000313" key="3">
    <source>
        <dbReference type="Proteomes" id="UP000673691"/>
    </source>
</evidence>
<feature type="non-terminal residue" evidence="2">
    <location>
        <position position="1"/>
    </location>
</feature>
<keyword evidence="3" id="KW-1185">Reference proteome</keyword>
<gene>
    <name evidence="2" type="ORF">BJ554DRAFT_4135</name>
</gene>
<sequence length="91" mass="10186">KKGKKEYAVNRNKKRYAGGRYKRKKAGPAPRYAGGRCKEKKSGPAPKYAGGPLSTSPEKIKVRRRLPPRSFLKKTYAGDRKKKAIRWPGGA</sequence>
<dbReference type="EMBL" id="JAEFCI010012136">
    <property type="protein sequence ID" value="KAG5456189.1"/>
    <property type="molecule type" value="Genomic_DNA"/>
</dbReference>
<feature type="compositionally biased region" description="Basic residues" evidence="1">
    <location>
        <begin position="11"/>
        <end position="26"/>
    </location>
</feature>
<dbReference type="AlphaFoldDB" id="A0A8H8DF03"/>
<reference evidence="2 3" key="1">
    <citation type="journal article" name="Sci. Rep.">
        <title>Genome-scale phylogenetic analyses confirm Olpidium as the closest living zoosporic fungus to the non-flagellated, terrestrial fungi.</title>
        <authorList>
            <person name="Chang Y."/>
            <person name="Rochon D."/>
            <person name="Sekimoto S."/>
            <person name="Wang Y."/>
            <person name="Chovatia M."/>
            <person name="Sandor L."/>
            <person name="Salamov A."/>
            <person name="Grigoriev I.V."/>
            <person name="Stajich J.E."/>
            <person name="Spatafora J.W."/>
        </authorList>
    </citation>
    <scope>NUCLEOTIDE SEQUENCE [LARGE SCALE GENOMIC DNA]</scope>
    <source>
        <strain evidence="2">S191</strain>
    </source>
</reference>
<name>A0A8H8DF03_9FUNG</name>
<feature type="region of interest" description="Disordered" evidence="1">
    <location>
        <begin position="1"/>
        <end position="60"/>
    </location>
</feature>
<proteinExistence type="predicted"/>
<organism evidence="2 3">
    <name type="scientific">Olpidium bornovanus</name>
    <dbReference type="NCBI Taxonomy" id="278681"/>
    <lineage>
        <taxon>Eukaryota</taxon>
        <taxon>Fungi</taxon>
        <taxon>Fungi incertae sedis</taxon>
        <taxon>Olpidiomycota</taxon>
        <taxon>Olpidiomycotina</taxon>
        <taxon>Olpidiomycetes</taxon>
        <taxon>Olpidiales</taxon>
        <taxon>Olpidiaceae</taxon>
        <taxon>Olpidium</taxon>
    </lineage>
</organism>
<evidence type="ECO:0000313" key="2">
    <source>
        <dbReference type="EMBL" id="KAG5456189.1"/>
    </source>
</evidence>
<protein>
    <submittedName>
        <fullName evidence="2">Uncharacterized protein</fullName>
    </submittedName>
</protein>
<dbReference type="Proteomes" id="UP000673691">
    <property type="component" value="Unassembled WGS sequence"/>
</dbReference>
<comment type="caution">
    <text evidence="2">The sequence shown here is derived from an EMBL/GenBank/DDBJ whole genome shotgun (WGS) entry which is preliminary data.</text>
</comment>